<dbReference type="SUPFAM" id="SSF54928">
    <property type="entry name" value="RNA-binding domain, RBD"/>
    <property type="match status" value="1"/>
</dbReference>
<dbReference type="Gene3D" id="3.30.70.330">
    <property type="match status" value="2"/>
</dbReference>
<dbReference type="InterPro" id="IPR000504">
    <property type="entry name" value="RRM_dom"/>
</dbReference>
<evidence type="ECO:0000256" key="6">
    <source>
        <dbReference type="PROSITE-ProRule" id="PRU00176"/>
    </source>
</evidence>
<evidence type="ECO:0000256" key="4">
    <source>
        <dbReference type="ARBA" id="ARBA00022884"/>
    </source>
</evidence>
<dbReference type="SMART" id="SM00360">
    <property type="entry name" value="RRM"/>
    <property type="match status" value="2"/>
</dbReference>
<evidence type="ECO:0000259" key="8">
    <source>
        <dbReference type="PROSITE" id="PS50102"/>
    </source>
</evidence>
<evidence type="ECO:0000313" key="9">
    <source>
        <dbReference type="EMBL" id="UYV70715.1"/>
    </source>
</evidence>
<dbReference type="Proteomes" id="UP001235939">
    <property type="component" value="Chromosome 08"/>
</dbReference>
<comment type="subcellular location">
    <subcellularLocation>
        <location evidence="1">Nucleus</location>
    </subcellularLocation>
</comment>
<evidence type="ECO:0000256" key="5">
    <source>
        <dbReference type="ARBA" id="ARBA00023242"/>
    </source>
</evidence>
<protein>
    <submittedName>
        <fullName evidence="9">SRSF1</fullName>
    </submittedName>
</protein>
<name>A0ABY6KSY2_9ARAC</name>
<dbReference type="PANTHER" id="PTHR23003:SF62">
    <property type="entry name" value="SERINE_ARGININE (SR)-TYPE SHUTTLING MRNA BINDING PROTEIN NPL3"/>
    <property type="match status" value="1"/>
</dbReference>
<feature type="domain" description="RRM" evidence="8">
    <location>
        <begin position="116"/>
        <end position="182"/>
    </location>
</feature>
<dbReference type="PANTHER" id="PTHR23003">
    <property type="entry name" value="RNA RECOGNITION MOTIF RRM DOMAIN CONTAINING PROTEIN"/>
    <property type="match status" value="1"/>
</dbReference>
<feature type="region of interest" description="Disordered" evidence="7">
    <location>
        <begin position="179"/>
        <end position="261"/>
    </location>
</feature>
<evidence type="ECO:0000256" key="7">
    <source>
        <dbReference type="SAM" id="MobiDB-lite"/>
    </source>
</evidence>
<gene>
    <name evidence="9" type="ORF">LAZ67_8000349</name>
</gene>
<keyword evidence="4 6" id="KW-0694">RNA-binding</keyword>
<dbReference type="InterPro" id="IPR050374">
    <property type="entry name" value="RRT5_SRSF_SR"/>
</dbReference>
<keyword evidence="3" id="KW-0677">Repeat</keyword>
<feature type="compositionally biased region" description="Basic and acidic residues" evidence="7">
    <location>
        <begin position="190"/>
        <end position="258"/>
    </location>
</feature>
<evidence type="ECO:0000256" key="3">
    <source>
        <dbReference type="ARBA" id="ARBA00022737"/>
    </source>
</evidence>
<evidence type="ECO:0000256" key="2">
    <source>
        <dbReference type="ARBA" id="ARBA00022664"/>
    </source>
</evidence>
<dbReference type="Pfam" id="PF00076">
    <property type="entry name" value="RRM_1"/>
    <property type="match status" value="2"/>
</dbReference>
<sequence length="290" mass="33045">MPSSFKKLSHLEIARDMARYISSRDNTRRIFVTNLPEEVREYELEYIFGKYGRVVGVDLFSRKSPPFAFVEFEKEEDAEDAVKHLDRSRWGGTSLWVGHPKGYKQRRSISPKPRGFRIQVDNLPMSTSCEDLKNHLKRAGSITHAEVCSDGTGFVHFLRRDEMEYAVKNYDNTEIKTDVAPIVEAPPQVETRDLEAAPHLDTRDLEAAPHLETRDLEADPHVETRDLETAPHLETRDLEAAPHLETPDLETRRNKSADRLTSSDVALLECSRNNKIVSAAVLAPLNDGRR</sequence>
<dbReference type="InterPro" id="IPR035979">
    <property type="entry name" value="RBD_domain_sf"/>
</dbReference>
<feature type="domain" description="RRM" evidence="8">
    <location>
        <begin position="28"/>
        <end position="102"/>
    </location>
</feature>
<accession>A0ABY6KSY2</accession>
<reference evidence="9 10" key="1">
    <citation type="submission" date="2022-01" db="EMBL/GenBank/DDBJ databases">
        <title>A chromosomal length assembly of Cordylochernes scorpioides.</title>
        <authorList>
            <person name="Zeh D."/>
            <person name="Zeh J."/>
        </authorList>
    </citation>
    <scope>NUCLEOTIDE SEQUENCE [LARGE SCALE GENOMIC DNA]</scope>
    <source>
        <strain evidence="9">IN4F17</strain>
        <tissue evidence="9">Whole Body</tissue>
    </source>
</reference>
<keyword evidence="5" id="KW-0539">Nucleus</keyword>
<dbReference type="PROSITE" id="PS50102">
    <property type="entry name" value="RRM"/>
    <property type="match status" value="2"/>
</dbReference>
<evidence type="ECO:0000256" key="1">
    <source>
        <dbReference type="ARBA" id="ARBA00004123"/>
    </source>
</evidence>
<proteinExistence type="predicted"/>
<dbReference type="EMBL" id="CP092870">
    <property type="protein sequence ID" value="UYV70715.1"/>
    <property type="molecule type" value="Genomic_DNA"/>
</dbReference>
<keyword evidence="2" id="KW-0507">mRNA processing</keyword>
<keyword evidence="10" id="KW-1185">Reference proteome</keyword>
<dbReference type="InterPro" id="IPR012677">
    <property type="entry name" value="Nucleotide-bd_a/b_plait_sf"/>
</dbReference>
<organism evidence="9 10">
    <name type="scientific">Cordylochernes scorpioides</name>
    <dbReference type="NCBI Taxonomy" id="51811"/>
    <lineage>
        <taxon>Eukaryota</taxon>
        <taxon>Metazoa</taxon>
        <taxon>Ecdysozoa</taxon>
        <taxon>Arthropoda</taxon>
        <taxon>Chelicerata</taxon>
        <taxon>Arachnida</taxon>
        <taxon>Pseudoscorpiones</taxon>
        <taxon>Cheliferoidea</taxon>
        <taxon>Chernetidae</taxon>
        <taxon>Cordylochernes</taxon>
    </lineage>
</organism>
<evidence type="ECO:0000313" key="10">
    <source>
        <dbReference type="Proteomes" id="UP001235939"/>
    </source>
</evidence>